<accession>A0A2M9A406</accession>
<reference evidence="3 4" key="1">
    <citation type="submission" date="2017-11" db="EMBL/GenBank/DDBJ databases">
        <title>Animal gut microbial communities from fecal samples from Wisconsin, USA.</title>
        <authorList>
            <person name="Neumann A."/>
        </authorList>
    </citation>
    <scope>NUCLEOTIDE SEQUENCE [LARGE SCALE GENOMIC DNA]</scope>
    <source>
        <strain evidence="3 4">UWS3</strain>
    </source>
</reference>
<dbReference type="PROSITE" id="PS51257">
    <property type="entry name" value="PROKAR_LIPOPROTEIN"/>
    <property type="match status" value="1"/>
</dbReference>
<protein>
    <recommendedName>
        <fullName evidence="5">Lipoprotein</fullName>
    </recommendedName>
</protein>
<dbReference type="RefSeq" id="WP_100424533.1">
    <property type="nucleotide sequence ID" value="NZ_JAQXKX010000007.1"/>
</dbReference>
<evidence type="ECO:0000313" key="3">
    <source>
        <dbReference type="EMBL" id="PJJ40450.1"/>
    </source>
</evidence>
<feature type="region of interest" description="Disordered" evidence="1">
    <location>
        <begin position="25"/>
        <end position="62"/>
    </location>
</feature>
<feature type="region of interest" description="Disordered" evidence="1">
    <location>
        <begin position="82"/>
        <end position="105"/>
    </location>
</feature>
<dbReference type="AlphaFoldDB" id="A0A2M9A406"/>
<gene>
    <name evidence="3" type="ORF">BGX16_0372</name>
</gene>
<evidence type="ECO:0000256" key="2">
    <source>
        <dbReference type="SAM" id="SignalP"/>
    </source>
</evidence>
<keyword evidence="4" id="KW-1185">Reference proteome</keyword>
<proteinExistence type="predicted"/>
<dbReference type="EMBL" id="PGEX01000001">
    <property type="protein sequence ID" value="PJJ40450.1"/>
    <property type="molecule type" value="Genomic_DNA"/>
</dbReference>
<organism evidence="3 4">
    <name type="scientific">Hallerella succinigenes</name>
    <dbReference type="NCBI Taxonomy" id="1896222"/>
    <lineage>
        <taxon>Bacteria</taxon>
        <taxon>Pseudomonadati</taxon>
        <taxon>Fibrobacterota</taxon>
        <taxon>Fibrobacteria</taxon>
        <taxon>Fibrobacterales</taxon>
        <taxon>Fibrobacteraceae</taxon>
        <taxon>Hallerella</taxon>
    </lineage>
</organism>
<dbReference type="OrthoDB" id="9798264at2"/>
<comment type="caution">
    <text evidence="3">The sequence shown here is derived from an EMBL/GenBank/DDBJ whole genome shotgun (WGS) entry which is preliminary data.</text>
</comment>
<dbReference type="Proteomes" id="UP000231134">
    <property type="component" value="Unassembled WGS sequence"/>
</dbReference>
<evidence type="ECO:0000256" key="1">
    <source>
        <dbReference type="SAM" id="MobiDB-lite"/>
    </source>
</evidence>
<name>A0A2M9A406_9BACT</name>
<feature type="signal peptide" evidence="2">
    <location>
        <begin position="1"/>
        <end position="23"/>
    </location>
</feature>
<evidence type="ECO:0000313" key="4">
    <source>
        <dbReference type="Proteomes" id="UP000231134"/>
    </source>
</evidence>
<keyword evidence="2" id="KW-0732">Signal</keyword>
<feature type="compositionally biased region" description="Low complexity" evidence="1">
    <location>
        <begin position="25"/>
        <end position="36"/>
    </location>
</feature>
<sequence length="105" mass="11191">MSLSKIWKLALASLCAISLAACAGSHQGGSESYDAGESSEESEGGSTKAQKVDEDELKKTQDAAVKVTEENHELRRQIFEAKTQLGISTQTQTEETATEEAADAQ</sequence>
<feature type="compositionally biased region" description="Basic and acidic residues" evidence="1">
    <location>
        <begin position="50"/>
        <end position="62"/>
    </location>
</feature>
<evidence type="ECO:0008006" key="5">
    <source>
        <dbReference type="Google" id="ProtNLM"/>
    </source>
</evidence>
<feature type="compositionally biased region" description="Acidic residues" evidence="1">
    <location>
        <begin position="96"/>
        <end position="105"/>
    </location>
</feature>
<feature type="chain" id="PRO_5014818823" description="Lipoprotein" evidence="2">
    <location>
        <begin position="24"/>
        <end position="105"/>
    </location>
</feature>